<reference evidence="1 2" key="1">
    <citation type="journal article" date="2012" name="J. Bacteriol.">
        <title>Genome sequence of cold-adapted Pseudomonas mandelii strain JR-1.</title>
        <authorList>
            <person name="Jang S.H."/>
            <person name="Kim J."/>
            <person name="Kim J."/>
            <person name="Hong S."/>
            <person name="Lee C."/>
        </authorList>
    </citation>
    <scope>NUCLEOTIDE SEQUENCE [LARGE SCALE GENOMIC DNA]</scope>
    <source>
        <strain evidence="1 2">JR-1</strain>
    </source>
</reference>
<dbReference type="KEGG" id="pman:OU5_1670"/>
<dbReference type="EMBL" id="CP005960">
    <property type="protein sequence ID" value="AHZ68749.1"/>
    <property type="molecule type" value="Genomic_DNA"/>
</dbReference>
<proteinExistence type="predicted"/>
<evidence type="ECO:0000313" key="2">
    <source>
        <dbReference type="Proteomes" id="UP000026913"/>
    </source>
</evidence>
<protein>
    <submittedName>
        <fullName evidence="1">Uncharacterized protein</fullName>
    </submittedName>
</protein>
<evidence type="ECO:0000313" key="1">
    <source>
        <dbReference type="EMBL" id="AHZ68749.1"/>
    </source>
</evidence>
<sequence>MAREHFPSLFNKKHLVVEDPPIKKIKRKAREDLKRRGFI</sequence>
<gene>
    <name evidence="1" type="ORF">OU5_1670</name>
</gene>
<dbReference type="AlphaFoldDB" id="A0A024E784"/>
<dbReference type="HOGENOM" id="CLU_3315571_0_0_6"/>
<organism evidence="1 2">
    <name type="scientific">Pseudomonas mandelii JR-1</name>
    <dbReference type="NCBI Taxonomy" id="1147786"/>
    <lineage>
        <taxon>Bacteria</taxon>
        <taxon>Pseudomonadati</taxon>
        <taxon>Pseudomonadota</taxon>
        <taxon>Gammaproteobacteria</taxon>
        <taxon>Pseudomonadales</taxon>
        <taxon>Pseudomonadaceae</taxon>
        <taxon>Pseudomonas</taxon>
    </lineage>
</organism>
<name>A0A024E784_9PSED</name>
<accession>A0A024E784</accession>
<dbReference type="Proteomes" id="UP000026913">
    <property type="component" value="Chromosome"/>
</dbReference>